<evidence type="ECO:0000313" key="2">
    <source>
        <dbReference type="EMBL" id="MRG92952.1"/>
    </source>
</evidence>
<dbReference type="PROSITE" id="PS51257">
    <property type="entry name" value="PROKAR_LIPOPROTEIN"/>
    <property type="match status" value="1"/>
</dbReference>
<dbReference type="Proteomes" id="UP000440224">
    <property type="component" value="Unassembled WGS sequence"/>
</dbReference>
<dbReference type="OrthoDB" id="326336at2"/>
<protein>
    <recommendedName>
        <fullName evidence="1">Tudor-knot domain-containing protein</fullName>
    </recommendedName>
</protein>
<keyword evidence="3" id="KW-1185">Reference proteome</keyword>
<feature type="domain" description="Tudor-knot" evidence="1">
    <location>
        <begin position="27"/>
        <end position="75"/>
    </location>
</feature>
<dbReference type="RefSeq" id="WP_153819758.1">
    <property type="nucleotide sequence ID" value="NZ_WJIE01000003.1"/>
</dbReference>
<dbReference type="EMBL" id="WJIE01000003">
    <property type="protein sequence ID" value="MRG92952.1"/>
    <property type="molecule type" value="Genomic_DNA"/>
</dbReference>
<dbReference type="InterPro" id="IPR016197">
    <property type="entry name" value="Chromo-like_dom_sf"/>
</dbReference>
<organism evidence="2 3">
    <name type="scientific">Polyangium spumosum</name>
    <dbReference type="NCBI Taxonomy" id="889282"/>
    <lineage>
        <taxon>Bacteria</taxon>
        <taxon>Pseudomonadati</taxon>
        <taxon>Myxococcota</taxon>
        <taxon>Polyangia</taxon>
        <taxon>Polyangiales</taxon>
        <taxon>Polyangiaceae</taxon>
        <taxon>Polyangium</taxon>
    </lineage>
</organism>
<dbReference type="InterPro" id="IPR025995">
    <property type="entry name" value="Tudor-knot"/>
</dbReference>
<accession>A0A6N7PLD7</accession>
<name>A0A6N7PLD7_9BACT</name>
<dbReference type="Pfam" id="PF11717">
    <property type="entry name" value="Tudor-knot"/>
    <property type="match status" value="1"/>
</dbReference>
<comment type="caution">
    <text evidence="2">The sequence shown here is derived from an EMBL/GenBank/DDBJ whole genome shotgun (WGS) entry which is preliminary data.</text>
</comment>
<dbReference type="Gene3D" id="2.30.30.140">
    <property type="match status" value="2"/>
</dbReference>
<dbReference type="SUPFAM" id="SSF54160">
    <property type="entry name" value="Chromo domain-like"/>
    <property type="match status" value="2"/>
</dbReference>
<proteinExistence type="predicted"/>
<evidence type="ECO:0000313" key="3">
    <source>
        <dbReference type="Proteomes" id="UP000440224"/>
    </source>
</evidence>
<gene>
    <name evidence="2" type="ORF">GF068_13580</name>
</gene>
<evidence type="ECO:0000259" key="1">
    <source>
        <dbReference type="Pfam" id="PF11717"/>
    </source>
</evidence>
<sequence length="155" mass="17469">MAFVRSSVISLALLAAVTSTGCKRRYDVGDKVLVEWEKNNYPAVILETQGTTKFKVHYEGYDAIWDEVVPRDRVKGLVEGTVVHPEPPAKVRAKAIAAAQTNIYKIGDRVRVEWHGTMYPAVIVGIVGQERYRIHFEGYGDEWDDTVGLPRIQPR</sequence>
<reference evidence="2 3" key="1">
    <citation type="submission" date="2019-10" db="EMBL/GenBank/DDBJ databases">
        <title>A soil myxobacterium in the family Polyangiaceae.</title>
        <authorList>
            <person name="Li Y."/>
            <person name="Wang J."/>
        </authorList>
    </citation>
    <scope>NUCLEOTIDE SEQUENCE [LARGE SCALE GENOMIC DNA]</scope>
    <source>
        <strain evidence="2 3">DSM 14734</strain>
    </source>
</reference>
<dbReference type="AlphaFoldDB" id="A0A6N7PLD7"/>